<protein>
    <submittedName>
        <fullName evidence="1">Uncharacterized protein</fullName>
    </submittedName>
</protein>
<dbReference type="RefSeq" id="WP_153021522.1">
    <property type="nucleotide sequence ID" value="NZ_JHEG04000001.1"/>
</dbReference>
<keyword evidence="2" id="KW-1185">Reference proteome</keyword>
<name>A0A8S9SZR7_9CYAN</name>
<evidence type="ECO:0000313" key="2">
    <source>
        <dbReference type="Proteomes" id="UP000029738"/>
    </source>
</evidence>
<dbReference type="Proteomes" id="UP000029738">
    <property type="component" value="Unassembled WGS sequence"/>
</dbReference>
<proteinExistence type="predicted"/>
<reference evidence="1" key="1">
    <citation type="journal article" date="2015" name="Genome Announc.">
        <title>Draft Genome Sequence of Tolypothrix boutellei Strain VB521301.</title>
        <authorList>
            <person name="Chandrababunaidu M.M."/>
            <person name="Singh D."/>
            <person name="Sen D."/>
            <person name="Bhan S."/>
            <person name="Das S."/>
            <person name="Gupta A."/>
            <person name="Adhikary S.P."/>
            <person name="Tripathy S."/>
        </authorList>
    </citation>
    <scope>NUCLEOTIDE SEQUENCE</scope>
    <source>
        <strain evidence="1">VB521301</strain>
    </source>
</reference>
<organism evidence="1 2">
    <name type="scientific">Tolypothrix bouteillei VB521301</name>
    <dbReference type="NCBI Taxonomy" id="1479485"/>
    <lineage>
        <taxon>Bacteria</taxon>
        <taxon>Bacillati</taxon>
        <taxon>Cyanobacteriota</taxon>
        <taxon>Cyanophyceae</taxon>
        <taxon>Nostocales</taxon>
        <taxon>Tolypothrichaceae</taxon>
        <taxon>Tolypothrix</taxon>
    </lineage>
</organism>
<dbReference type="AlphaFoldDB" id="A0A8S9SZR7"/>
<evidence type="ECO:0000313" key="1">
    <source>
        <dbReference type="EMBL" id="KAF3885257.1"/>
    </source>
</evidence>
<sequence>MSRNRPTTLTNRLNEIINQLEPSANQNHLKILEPNFEAIAFSRPLKVSQ</sequence>
<dbReference type="OrthoDB" id="518144at2"/>
<dbReference type="EMBL" id="JHEG04000001">
    <property type="protein sequence ID" value="KAF3885257.1"/>
    <property type="molecule type" value="Genomic_DNA"/>
</dbReference>
<gene>
    <name evidence="1" type="ORF">DA73_0400007135</name>
</gene>
<comment type="caution">
    <text evidence="1">The sequence shown here is derived from an EMBL/GenBank/DDBJ whole genome shotgun (WGS) entry which is preliminary data.</text>
</comment>
<reference evidence="1" key="2">
    <citation type="submission" date="2019-11" db="EMBL/GenBank/DDBJ databases">
        <title>Improved Assembly of Tolypothrix boutellei genome.</title>
        <authorList>
            <person name="Sarangi A.N."/>
            <person name="Mukherjee M."/>
            <person name="Ghosh S."/>
            <person name="Singh D."/>
            <person name="Das A."/>
            <person name="Kant S."/>
            <person name="Prusty A."/>
            <person name="Tripathy S."/>
        </authorList>
    </citation>
    <scope>NUCLEOTIDE SEQUENCE</scope>
    <source>
        <strain evidence="1">VB521301</strain>
    </source>
</reference>
<accession>A0A8S9SZR7</accession>